<dbReference type="GO" id="GO:0018104">
    <property type="term" value="P:peptidoglycan-protein cross-linking"/>
    <property type="evidence" value="ECO:0007669"/>
    <property type="project" value="TreeGrafter"/>
</dbReference>
<comment type="pathway">
    <text evidence="2 10">Cell wall biogenesis; peptidoglycan biosynthesis.</text>
</comment>
<dbReference type="InterPro" id="IPR038063">
    <property type="entry name" value="Transpep_catalytic_dom"/>
</dbReference>
<keyword evidence="7 10" id="KW-0133">Cell shape</keyword>
<protein>
    <recommendedName>
        <fullName evidence="11">L,D-TPase catalytic domain-containing protein</fullName>
    </recommendedName>
</protein>
<evidence type="ECO:0000256" key="3">
    <source>
        <dbReference type="ARBA" id="ARBA00022525"/>
    </source>
</evidence>
<evidence type="ECO:0000259" key="11">
    <source>
        <dbReference type="PROSITE" id="PS52029"/>
    </source>
</evidence>
<dbReference type="GO" id="GO:0071555">
    <property type="term" value="P:cell wall organization"/>
    <property type="evidence" value="ECO:0007669"/>
    <property type="project" value="UniProtKB-UniRule"/>
</dbReference>
<evidence type="ECO:0000256" key="4">
    <source>
        <dbReference type="ARBA" id="ARBA00022679"/>
    </source>
</evidence>
<dbReference type="GO" id="GO:0016740">
    <property type="term" value="F:transferase activity"/>
    <property type="evidence" value="ECO:0007669"/>
    <property type="project" value="UniProtKB-KW"/>
</dbReference>
<keyword evidence="6" id="KW-0106">Calcium</keyword>
<dbReference type="PANTHER" id="PTHR30582:SF2">
    <property type="entry name" value="L,D-TRANSPEPTIDASE YCIB-RELATED"/>
    <property type="match status" value="1"/>
</dbReference>
<dbReference type="InterPro" id="IPR050979">
    <property type="entry name" value="LD-transpeptidase"/>
</dbReference>
<keyword evidence="8 10" id="KW-0573">Peptidoglycan synthesis</keyword>
<dbReference type="InterPro" id="IPR028974">
    <property type="entry name" value="TSP_type-3_rpt"/>
</dbReference>
<dbReference type="GO" id="GO:0005509">
    <property type="term" value="F:calcium ion binding"/>
    <property type="evidence" value="ECO:0007669"/>
    <property type="project" value="InterPro"/>
</dbReference>
<dbReference type="PANTHER" id="PTHR30582">
    <property type="entry name" value="L,D-TRANSPEPTIDASE"/>
    <property type="match status" value="1"/>
</dbReference>
<dbReference type="Gene3D" id="4.10.1080.10">
    <property type="entry name" value="TSP type-3 repeat"/>
    <property type="match status" value="1"/>
</dbReference>
<dbReference type="Pfam" id="PF18884">
    <property type="entry name" value="TSP3_bac"/>
    <property type="match status" value="4"/>
</dbReference>
<dbReference type="SUPFAM" id="SSF103647">
    <property type="entry name" value="TSP type-3 repeat"/>
    <property type="match status" value="1"/>
</dbReference>
<dbReference type="InterPro" id="IPR059100">
    <property type="entry name" value="TSP3_bac"/>
</dbReference>
<keyword evidence="3" id="KW-0964">Secreted</keyword>
<proteinExistence type="predicted"/>
<evidence type="ECO:0000313" key="13">
    <source>
        <dbReference type="Proteomes" id="UP000176598"/>
    </source>
</evidence>
<evidence type="ECO:0000256" key="9">
    <source>
        <dbReference type="ARBA" id="ARBA00023316"/>
    </source>
</evidence>
<accession>A0A1F7UMQ0</accession>
<dbReference type="Proteomes" id="UP000176598">
    <property type="component" value="Unassembled WGS sequence"/>
</dbReference>
<gene>
    <name evidence="12" type="ORF">A3F28_02455</name>
</gene>
<dbReference type="GO" id="GO:0071972">
    <property type="term" value="F:peptidoglycan L,D-transpeptidase activity"/>
    <property type="evidence" value="ECO:0007669"/>
    <property type="project" value="TreeGrafter"/>
</dbReference>
<evidence type="ECO:0000256" key="1">
    <source>
        <dbReference type="ARBA" id="ARBA00004613"/>
    </source>
</evidence>
<dbReference type="GO" id="GO:0008360">
    <property type="term" value="P:regulation of cell shape"/>
    <property type="evidence" value="ECO:0007669"/>
    <property type="project" value="UniProtKB-UniRule"/>
</dbReference>
<dbReference type="GO" id="GO:0005576">
    <property type="term" value="C:extracellular region"/>
    <property type="evidence" value="ECO:0007669"/>
    <property type="project" value="TreeGrafter"/>
</dbReference>
<comment type="subcellular location">
    <subcellularLocation>
        <location evidence="1">Secreted</location>
    </subcellularLocation>
</comment>
<comment type="caution">
    <text evidence="12">The sequence shown here is derived from an EMBL/GenBank/DDBJ whole genome shotgun (WGS) entry which is preliminary data.</text>
</comment>
<evidence type="ECO:0000256" key="2">
    <source>
        <dbReference type="ARBA" id="ARBA00004752"/>
    </source>
</evidence>
<evidence type="ECO:0000313" key="12">
    <source>
        <dbReference type="EMBL" id="OGL79542.1"/>
    </source>
</evidence>
<evidence type="ECO:0000256" key="10">
    <source>
        <dbReference type="PROSITE-ProRule" id="PRU01373"/>
    </source>
</evidence>
<feature type="domain" description="L,D-TPase catalytic" evidence="11">
    <location>
        <begin position="156"/>
        <end position="280"/>
    </location>
</feature>
<organism evidence="12 13">
    <name type="scientific">Candidatus Uhrbacteria bacterium RIFCSPHIGHO2_12_FULL_57_11</name>
    <dbReference type="NCBI Taxonomy" id="1802398"/>
    <lineage>
        <taxon>Bacteria</taxon>
        <taxon>Candidatus Uhriibacteriota</taxon>
    </lineage>
</organism>
<dbReference type="CDD" id="cd16913">
    <property type="entry name" value="YkuD_like"/>
    <property type="match status" value="1"/>
</dbReference>
<reference evidence="12 13" key="1">
    <citation type="journal article" date="2016" name="Nat. Commun.">
        <title>Thousands of microbial genomes shed light on interconnected biogeochemical processes in an aquifer system.</title>
        <authorList>
            <person name="Anantharaman K."/>
            <person name="Brown C.T."/>
            <person name="Hug L.A."/>
            <person name="Sharon I."/>
            <person name="Castelle C.J."/>
            <person name="Probst A.J."/>
            <person name="Thomas B.C."/>
            <person name="Singh A."/>
            <person name="Wilkins M.J."/>
            <person name="Karaoz U."/>
            <person name="Brodie E.L."/>
            <person name="Williams K.H."/>
            <person name="Hubbard S.S."/>
            <person name="Banfield J.F."/>
        </authorList>
    </citation>
    <scope>NUCLEOTIDE SEQUENCE [LARGE SCALE GENOMIC DNA]</scope>
</reference>
<dbReference type="EMBL" id="MGEG01000011">
    <property type="protein sequence ID" value="OGL79542.1"/>
    <property type="molecule type" value="Genomic_DNA"/>
</dbReference>
<name>A0A1F7UMQ0_9BACT</name>
<evidence type="ECO:0000256" key="8">
    <source>
        <dbReference type="ARBA" id="ARBA00022984"/>
    </source>
</evidence>
<dbReference type="InterPro" id="IPR005490">
    <property type="entry name" value="LD_TPept_cat_dom"/>
</dbReference>
<dbReference type="AlphaFoldDB" id="A0A1F7UMQ0"/>
<dbReference type="SUPFAM" id="SSF141523">
    <property type="entry name" value="L,D-transpeptidase catalytic domain-like"/>
    <property type="match status" value="1"/>
</dbReference>
<dbReference type="Gene3D" id="2.40.440.10">
    <property type="entry name" value="L,D-transpeptidase catalytic domain-like"/>
    <property type="match status" value="1"/>
</dbReference>
<feature type="active site" description="Proton donor/acceptor" evidence="10">
    <location>
        <position position="232"/>
    </location>
</feature>
<feature type="active site" description="Nucleophile" evidence="10">
    <location>
        <position position="256"/>
    </location>
</feature>
<dbReference type="PROSITE" id="PS52029">
    <property type="entry name" value="LD_TPASE"/>
    <property type="match status" value="1"/>
</dbReference>
<evidence type="ECO:0000256" key="5">
    <source>
        <dbReference type="ARBA" id="ARBA00022729"/>
    </source>
</evidence>
<evidence type="ECO:0000256" key="7">
    <source>
        <dbReference type="ARBA" id="ARBA00022960"/>
    </source>
</evidence>
<keyword evidence="9 10" id="KW-0961">Cell wall biogenesis/degradation</keyword>
<sequence>MDFSFGRRPISSSFDGFRACLPAGRDFERISRIILICGISVLAIRGIGAAAATDTDGDGISDSDEQLVYYTDQWNGDSDGDGYADGVEISTGYSPRVKGKKMEEVDSDQDGLNDSVEIALRTNIINKDSDGDGYADLDEVNSGHSPASTSAESVPKRVEISLKTNRLSYYFGTVKMGEFPVSPGIPRMPTPTGEFRVAGKYPKAWSRSSKLWMPWWMNFTGKGARAGAFGIHELPIWPGGRREGLSVLGRPASHGCVRLGIGPAKILYDFAPVDTPVIISKN</sequence>
<dbReference type="UniPathway" id="UPA00219"/>
<keyword evidence="4" id="KW-0808">Transferase</keyword>
<keyword evidence="5" id="KW-0732">Signal</keyword>
<evidence type="ECO:0000256" key="6">
    <source>
        <dbReference type="ARBA" id="ARBA00022837"/>
    </source>
</evidence>
<dbReference type="Pfam" id="PF03734">
    <property type="entry name" value="YkuD"/>
    <property type="match status" value="1"/>
</dbReference>